<proteinExistence type="predicted"/>
<comment type="caution">
    <text evidence="1">The sequence shown here is derived from an EMBL/GenBank/DDBJ whole genome shotgun (WGS) entry which is preliminary data.</text>
</comment>
<evidence type="ECO:0000313" key="2">
    <source>
        <dbReference type="Proteomes" id="UP000178168"/>
    </source>
</evidence>
<accession>A0A1G2SMP6</accession>
<name>A0A1G2SMP6_9BACT</name>
<organism evidence="1 2">
    <name type="scientific">Candidatus Yonathbacteria bacterium RIFOXYD1_FULL_52_36</name>
    <dbReference type="NCBI Taxonomy" id="1802730"/>
    <lineage>
        <taxon>Bacteria</taxon>
        <taxon>Candidatus Yonathiibacteriota</taxon>
    </lineage>
</organism>
<evidence type="ECO:0000313" key="1">
    <source>
        <dbReference type="EMBL" id="OHA86062.1"/>
    </source>
</evidence>
<dbReference type="STRING" id="1802730.A2591_01585"/>
<dbReference type="Proteomes" id="UP000178168">
    <property type="component" value="Unassembled WGS sequence"/>
</dbReference>
<sequence length="186" mass="20549">MKHFNKKTVGMLVIGTLLLVGVSGAYAYGFTGMKNKVKHAAELTEAYDAEQGKDTRQTALRTALRDTREEVLLLDAYFLHYDRFSEFTTYLESLGTETGTVVRPSGTIEGGEGRIGIDLAIEGRFEDVFQAIKLIELLPYKIQVRKIHMSYMGGTAVPSGDATGESSLEEPQWKAIVGFDVLSFVK</sequence>
<protein>
    <submittedName>
        <fullName evidence="1">Uncharacterized protein</fullName>
    </submittedName>
</protein>
<dbReference type="AlphaFoldDB" id="A0A1G2SMP6"/>
<reference evidence="1 2" key="1">
    <citation type="journal article" date="2016" name="Nat. Commun.">
        <title>Thousands of microbial genomes shed light on interconnected biogeochemical processes in an aquifer system.</title>
        <authorList>
            <person name="Anantharaman K."/>
            <person name="Brown C.T."/>
            <person name="Hug L.A."/>
            <person name="Sharon I."/>
            <person name="Castelle C.J."/>
            <person name="Probst A.J."/>
            <person name="Thomas B.C."/>
            <person name="Singh A."/>
            <person name="Wilkins M.J."/>
            <person name="Karaoz U."/>
            <person name="Brodie E.L."/>
            <person name="Williams K.H."/>
            <person name="Hubbard S.S."/>
            <person name="Banfield J.F."/>
        </authorList>
    </citation>
    <scope>NUCLEOTIDE SEQUENCE [LARGE SCALE GENOMIC DNA]</scope>
</reference>
<dbReference type="EMBL" id="MHUZ01000010">
    <property type="protein sequence ID" value="OHA86062.1"/>
    <property type="molecule type" value="Genomic_DNA"/>
</dbReference>
<gene>
    <name evidence="1" type="ORF">A2591_01585</name>
</gene>